<feature type="chain" id="PRO_5007491493" evidence="2">
    <location>
        <begin position="27"/>
        <end position="779"/>
    </location>
</feature>
<dbReference type="InterPro" id="IPR001119">
    <property type="entry name" value="SLH_dom"/>
</dbReference>
<dbReference type="Proteomes" id="UP000070427">
    <property type="component" value="Unassembled WGS sequence"/>
</dbReference>
<dbReference type="PANTHER" id="PTHR43308">
    <property type="entry name" value="OUTER MEMBRANE PROTEIN ALPHA-RELATED"/>
    <property type="match status" value="1"/>
</dbReference>
<feature type="signal peptide" evidence="2">
    <location>
        <begin position="1"/>
        <end position="26"/>
    </location>
</feature>
<dbReference type="AlphaFoldDB" id="A0A140L1K1"/>
<dbReference type="EMBL" id="LOED01000049">
    <property type="protein sequence ID" value="KXG74426.1"/>
    <property type="molecule type" value="Genomic_DNA"/>
</dbReference>
<reference evidence="4 5" key="1">
    <citation type="submission" date="2015-12" db="EMBL/GenBank/DDBJ databases">
        <title>Draft genome sequnece of Fervidicola ferrireducens strain Y170.</title>
        <authorList>
            <person name="Patel B.K."/>
        </authorList>
    </citation>
    <scope>NUCLEOTIDE SEQUENCE [LARGE SCALE GENOMIC DNA]</scope>
    <source>
        <strain evidence="4 5">Y170</strain>
    </source>
</reference>
<accession>A0A140L1K1</accession>
<dbReference type="InterPro" id="IPR051465">
    <property type="entry name" value="Cell_Envelope_Struct_Comp"/>
</dbReference>
<proteinExistence type="predicted"/>
<evidence type="ECO:0000256" key="2">
    <source>
        <dbReference type="SAM" id="SignalP"/>
    </source>
</evidence>
<dbReference type="OrthoDB" id="1706086at2"/>
<name>A0A140L1K1_9FIRM</name>
<keyword evidence="1" id="KW-0677">Repeat</keyword>
<dbReference type="RefSeq" id="WP_066355295.1">
    <property type="nucleotide sequence ID" value="NZ_LOED01000049.1"/>
</dbReference>
<dbReference type="PROSITE" id="PS51272">
    <property type="entry name" value="SLH"/>
    <property type="match status" value="2"/>
</dbReference>
<dbReference type="STRING" id="520764.AN618_23100"/>
<dbReference type="PANTHER" id="PTHR43308:SF5">
    <property type="entry name" value="S-LAYER PROTEIN _ PEPTIDOGLYCAN ENDO-BETA-N-ACETYLGLUCOSAMINIDASE"/>
    <property type="match status" value="1"/>
</dbReference>
<dbReference type="Pfam" id="PF00395">
    <property type="entry name" value="SLH"/>
    <property type="match status" value="2"/>
</dbReference>
<comment type="caution">
    <text evidence="4">The sequence shown here is derived from an EMBL/GenBank/DDBJ whole genome shotgun (WGS) entry which is preliminary data.</text>
</comment>
<protein>
    <submittedName>
        <fullName evidence="4">Cell surface protein</fullName>
    </submittedName>
</protein>
<evidence type="ECO:0000259" key="3">
    <source>
        <dbReference type="PROSITE" id="PS51272"/>
    </source>
</evidence>
<gene>
    <name evidence="4" type="ORF">AN618_23100</name>
</gene>
<dbReference type="InParanoid" id="A0A140L1K1"/>
<evidence type="ECO:0000313" key="5">
    <source>
        <dbReference type="Proteomes" id="UP000070427"/>
    </source>
</evidence>
<organism evidence="4 5">
    <name type="scientific">Fervidicola ferrireducens</name>
    <dbReference type="NCBI Taxonomy" id="520764"/>
    <lineage>
        <taxon>Bacteria</taxon>
        <taxon>Bacillati</taxon>
        <taxon>Bacillota</taxon>
        <taxon>Clostridia</taxon>
        <taxon>Thermosediminibacterales</taxon>
        <taxon>Thermosediminibacteraceae</taxon>
        <taxon>Fervidicola</taxon>
    </lineage>
</organism>
<evidence type="ECO:0000313" key="4">
    <source>
        <dbReference type="EMBL" id="KXG74426.1"/>
    </source>
</evidence>
<evidence type="ECO:0000256" key="1">
    <source>
        <dbReference type="ARBA" id="ARBA00022737"/>
    </source>
</evidence>
<feature type="domain" description="SLH" evidence="3">
    <location>
        <begin position="88"/>
        <end position="151"/>
    </location>
</feature>
<sequence>MKRFKKALALVVVFTLVLGLMPMAFASVPQDIKGTKYEKAVETLMRLGVVNGYPDGTYKPERVVTRAEMAKLLVVSLGLEDAAKLVAGTTPFKDVTTNHWATGYINIAANLGVIKGYPDGTFKPEAVVSYPEAVTMLVRALGYKDTDLPGTWPTNYISKAVMLGVTKGVTVALTGANRGDVALLLMNTLNTNMKDPVGYEGTQPVYAKLISRLAATETIQVLATSSVDKDVEEGTVMIKDDGTTMKTAIALDGYLGRKVKVYVKDDQIVAVDSVLSAEVKTFTAKNESESKVANKVYDADGNVVATKSADIPVVYNGVKTKLNAPGVVVYNGAKVTLIANEKKGEYDFAVIEDAFEYQGIVVNKDVKDGDKFINGNSALRIAGDPVKTVIVKGAVNKLTDIKKNDVIYYAKSADGSKVTILVVRDKVEGKVTKVVTGDKTIATINGKDYEVSGVTVKVDDEGTFVLNKEGKIVYFIGKAAAEEKYGIVLAAEVFGQISGGKVQLFTAAGEKKTFDAVYDVATVADGVYETNKYLVTYKGDADGKLSEIKGVGSTNTIQYMDTTYDKDNKFITISNTKYYLTESTVIFNVYNNDYKVVKLADLNKTPIDVVAFEADGYNVLKALVISEASLAQPTPETTEYAYVSKVATIKTSDGTSYEITAFAKGMKKTYTTKVGFTDTINANSVVKLQLDKNGIVVSAPPVSVSSTVTGTVEEISAGGFKIKDNNNNIKPYLFADGVTVITVDAEGKAKLGGVGDLAKGTNVTVYLDNADKAAVIKVN</sequence>
<keyword evidence="5" id="KW-1185">Reference proteome</keyword>
<keyword evidence="2" id="KW-0732">Signal</keyword>
<feature type="domain" description="SLH" evidence="3">
    <location>
        <begin position="24"/>
        <end position="87"/>
    </location>
</feature>